<reference evidence="4" key="1">
    <citation type="journal article" date="2019" name="Int. J. Syst. Evol. Microbiol.">
        <title>The Global Catalogue of Microorganisms (GCM) 10K type strain sequencing project: providing services to taxonomists for standard genome sequencing and annotation.</title>
        <authorList>
            <consortium name="The Broad Institute Genomics Platform"/>
            <consortium name="The Broad Institute Genome Sequencing Center for Infectious Disease"/>
            <person name="Wu L."/>
            <person name="Ma J."/>
        </authorList>
    </citation>
    <scope>NUCLEOTIDE SEQUENCE [LARGE SCALE GENOMIC DNA]</scope>
    <source>
        <strain evidence="4">JCM 17085</strain>
    </source>
</reference>
<organism evidence="3 4">
    <name type="scientific">Mucilaginibacter panaciglaebae</name>
    <dbReference type="NCBI Taxonomy" id="502331"/>
    <lineage>
        <taxon>Bacteria</taxon>
        <taxon>Pseudomonadati</taxon>
        <taxon>Bacteroidota</taxon>
        <taxon>Sphingobacteriia</taxon>
        <taxon>Sphingobacteriales</taxon>
        <taxon>Sphingobacteriaceae</taxon>
        <taxon>Mucilaginibacter</taxon>
    </lineage>
</organism>
<evidence type="ECO:0000313" key="3">
    <source>
        <dbReference type="EMBL" id="GAA4086643.1"/>
    </source>
</evidence>
<evidence type="ECO:0000256" key="1">
    <source>
        <dbReference type="SAM" id="MobiDB-lite"/>
    </source>
</evidence>
<gene>
    <name evidence="3" type="ORF">GCM10022392_04530</name>
</gene>
<proteinExistence type="predicted"/>
<dbReference type="RefSeq" id="WP_345100805.1">
    <property type="nucleotide sequence ID" value="NZ_BAABCV010000001.1"/>
</dbReference>
<feature type="region of interest" description="Disordered" evidence="1">
    <location>
        <begin position="795"/>
        <end position="817"/>
    </location>
</feature>
<comment type="caution">
    <text evidence="3">The sequence shown here is derived from an EMBL/GenBank/DDBJ whole genome shotgun (WGS) entry which is preliminary data.</text>
</comment>
<dbReference type="Pfam" id="PF05170">
    <property type="entry name" value="AsmA"/>
    <property type="match status" value="1"/>
</dbReference>
<evidence type="ECO:0000313" key="4">
    <source>
        <dbReference type="Proteomes" id="UP001500841"/>
    </source>
</evidence>
<dbReference type="InterPro" id="IPR052894">
    <property type="entry name" value="AsmA-related"/>
</dbReference>
<name>A0ABP7WE56_9SPHI</name>
<evidence type="ECO:0000259" key="2">
    <source>
        <dbReference type="Pfam" id="PF05170"/>
    </source>
</evidence>
<dbReference type="EMBL" id="BAABCV010000001">
    <property type="protein sequence ID" value="GAA4086643.1"/>
    <property type="molecule type" value="Genomic_DNA"/>
</dbReference>
<keyword evidence="4" id="KW-1185">Reference proteome</keyword>
<protein>
    <recommendedName>
        <fullName evidence="2">AsmA domain-containing protein</fullName>
    </recommendedName>
</protein>
<accession>A0ABP7WE56</accession>
<feature type="domain" description="AsmA" evidence="2">
    <location>
        <begin position="6"/>
        <end position="257"/>
    </location>
</feature>
<dbReference type="InterPro" id="IPR007844">
    <property type="entry name" value="AsmA"/>
</dbReference>
<dbReference type="PANTHER" id="PTHR30441">
    <property type="entry name" value="DUF748 DOMAIN-CONTAINING PROTEIN"/>
    <property type="match status" value="1"/>
</dbReference>
<sequence length="817" mass="89781">MPHWLKTTLKITVGLVLLLVLLIAGASLYITFRKDRFLKLVNAELYKSVDGTIQIGDMHPQFFKGFPNISLGLENVLIRDKRFAQHHHTLLAAKNFDVSVNTAKLFTGTIDVNHVDISNATIDLYTDSSGYSNISVFKTGPGKKDKSASGGSATQLKNFSLTNVNFKVDDQKAKKLFEFVVNDIHGKMGYPDSGWHAALHLDVTAKSMAFNTKNGSFVKGKDLEGDLNAGYNARNKQISVQADKLNIGDDPFRLKATFAAGKFNFFVSCDQLLWRNASSLLANNITLKLNRFNMSKPIAVTAIISGSFSGGDPNLYVTAKVIDNTITIPGSTLDNCSFDGIFTNEYVKGKGFTDENSVIKLIGMGGSYHHLPFRIDTGSIINLTQPIATGNFKSSFPMVSLNYLLGDKIAKFSAGRASLNLKYKADIVDYRINKPIVTGRIDVRNADIHYLSANLLLKNTSLSLIFVKDDLILSNIRLQTGRSVVLMNGRVNNFLNLYYNAPEKILLNWHIRSPQMYLGEFIGLLSSGSSRPTPVKSANSGDVIDQLSNVLQKGQAAMQLNVANLHYHNFLATDVHADLLTSPNGVAIKNVGLKTSGGALRLNGSIKKNGELNQLAINTTVSNVNIHDFFYAFDNFGMTDFTYQNLTGILSGKTTITAAIDRNANLVPRTVRGNLAIHLKDAALIDFKPLQGIGKYAFPFRDLKHIRIPVLDASFKVNGDQIEISPMQISSSVLNLDIAGTYGLSKGTNIAIDVPLRNPKGDSTITDHEQLQKKRFKGIVLHLLAKTDETGKVKIGLNKDRKKNETDNKTDDKKKNN</sequence>
<dbReference type="Proteomes" id="UP001500841">
    <property type="component" value="Unassembled WGS sequence"/>
</dbReference>
<dbReference type="PANTHER" id="PTHR30441:SF8">
    <property type="entry name" value="DUF748 DOMAIN-CONTAINING PROTEIN"/>
    <property type="match status" value="1"/>
</dbReference>